<evidence type="ECO:0000256" key="1">
    <source>
        <dbReference type="SAM" id="Phobius"/>
    </source>
</evidence>
<proteinExistence type="predicted"/>
<evidence type="ECO:0000313" key="2">
    <source>
        <dbReference type="EMBL" id="MBX59318.1"/>
    </source>
</evidence>
<feature type="transmembrane region" description="Helical" evidence="1">
    <location>
        <begin position="20"/>
        <end position="39"/>
    </location>
</feature>
<dbReference type="EMBL" id="GGEC01078834">
    <property type="protein sequence ID" value="MBX59318.1"/>
    <property type="molecule type" value="Transcribed_RNA"/>
</dbReference>
<name>A0A2P2PX34_RHIMU</name>
<protein>
    <submittedName>
        <fullName evidence="2">Uncharacterized protein</fullName>
    </submittedName>
</protein>
<dbReference type="AlphaFoldDB" id="A0A2P2PX34"/>
<sequence length="58" mass="6910">MGYFLNVLSLLSQLVGPFFSVFFCVCVRLCSVFHFILLLKLDHWFSIVRNMCEMLERF</sequence>
<organism evidence="2">
    <name type="scientific">Rhizophora mucronata</name>
    <name type="common">Asiatic mangrove</name>
    <dbReference type="NCBI Taxonomy" id="61149"/>
    <lineage>
        <taxon>Eukaryota</taxon>
        <taxon>Viridiplantae</taxon>
        <taxon>Streptophyta</taxon>
        <taxon>Embryophyta</taxon>
        <taxon>Tracheophyta</taxon>
        <taxon>Spermatophyta</taxon>
        <taxon>Magnoliopsida</taxon>
        <taxon>eudicotyledons</taxon>
        <taxon>Gunneridae</taxon>
        <taxon>Pentapetalae</taxon>
        <taxon>rosids</taxon>
        <taxon>fabids</taxon>
        <taxon>Malpighiales</taxon>
        <taxon>Rhizophoraceae</taxon>
        <taxon>Rhizophora</taxon>
    </lineage>
</organism>
<accession>A0A2P2PX34</accession>
<keyword evidence="1" id="KW-1133">Transmembrane helix</keyword>
<keyword evidence="1" id="KW-0812">Transmembrane</keyword>
<keyword evidence="1" id="KW-0472">Membrane</keyword>
<reference evidence="2" key="1">
    <citation type="submission" date="2018-02" db="EMBL/GenBank/DDBJ databases">
        <title>Rhizophora mucronata_Transcriptome.</title>
        <authorList>
            <person name="Meera S.P."/>
            <person name="Sreeshan A."/>
            <person name="Augustine A."/>
        </authorList>
    </citation>
    <scope>NUCLEOTIDE SEQUENCE</scope>
    <source>
        <tissue evidence="2">Leaf</tissue>
    </source>
</reference>